<organism evidence="5">
    <name type="scientific">Coccolithus braarudii</name>
    <dbReference type="NCBI Taxonomy" id="221442"/>
    <lineage>
        <taxon>Eukaryota</taxon>
        <taxon>Haptista</taxon>
        <taxon>Haptophyta</taxon>
        <taxon>Prymnesiophyceae</taxon>
        <taxon>Coccolithales</taxon>
        <taxon>Coccolithaceae</taxon>
        <taxon>Coccolithus</taxon>
    </lineage>
</organism>
<proteinExistence type="predicted"/>
<dbReference type="Gene3D" id="1.10.1040.10">
    <property type="entry name" value="N-(1-d-carboxylethyl)-l-norvaline Dehydrogenase, domain 2"/>
    <property type="match status" value="1"/>
</dbReference>
<dbReference type="SUPFAM" id="SSF48179">
    <property type="entry name" value="6-phosphogluconate dehydrogenase C-terminal domain-like"/>
    <property type="match status" value="1"/>
</dbReference>
<dbReference type="EMBL" id="HBEY01002385">
    <property type="protein sequence ID" value="CAD8597820.1"/>
    <property type="molecule type" value="Transcribed_RNA"/>
</dbReference>
<protein>
    <recommendedName>
        <fullName evidence="4">Ketopantoate reductase C-terminal domain-containing protein</fullName>
    </recommendedName>
</protein>
<dbReference type="PANTHER" id="PTHR43765:SF2">
    <property type="entry name" value="2-DEHYDROPANTOATE 2-REDUCTASE"/>
    <property type="match status" value="1"/>
</dbReference>
<feature type="chain" id="PRO_5031091518" description="Ketopantoate reductase C-terminal domain-containing protein" evidence="3">
    <location>
        <begin position="23"/>
        <end position="247"/>
    </location>
</feature>
<dbReference type="InterPro" id="IPR008927">
    <property type="entry name" value="6-PGluconate_DH-like_C_sf"/>
</dbReference>
<feature type="signal peptide" evidence="3">
    <location>
        <begin position="1"/>
        <end position="22"/>
    </location>
</feature>
<dbReference type="GO" id="GO:0005737">
    <property type="term" value="C:cytoplasm"/>
    <property type="evidence" value="ECO:0007669"/>
    <property type="project" value="TreeGrafter"/>
</dbReference>
<evidence type="ECO:0000256" key="3">
    <source>
        <dbReference type="SAM" id="SignalP"/>
    </source>
</evidence>
<name>A0A7S0L178_9EUKA</name>
<keyword evidence="2" id="KW-0560">Oxidoreductase</keyword>
<sequence>MAPRLAAESTVVLLCNGALALAEEITTSGYRGDLLSCTSTHGAWRRPHSAGRDRDVVHAGFGGCWLGALLAADGTRAARIDPQLLALWEPSGLGLILEDETQTSQRLWLKLAANAVLNPLTALWRCRNGEVLTREAGRRIADSVCGELAQLSAACSSAPLSAAELRGFVGTCADDNANNFSSMYADLVAARRSEIGYLNGWACRKASALGVSCAANARLEELVRDVERSGWDCVAHADAAARLETIG</sequence>
<dbReference type="GO" id="GO:0008677">
    <property type="term" value="F:2-dehydropantoate 2-reductase activity"/>
    <property type="evidence" value="ECO:0007669"/>
    <property type="project" value="TreeGrafter"/>
</dbReference>
<dbReference type="InterPro" id="IPR013328">
    <property type="entry name" value="6PGD_dom2"/>
</dbReference>
<dbReference type="Pfam" id="PF08546">
    <property type="entry name" value="ApbA_C"/>
    <property type="match status" value="1"/>
</dbReference>
<accession>A0A7S0L178</accession>
<gene>
    <name evidence="5" type="ORF">CPEL01642_LOCUS1150</name>
</gene>
<dbReference type="PANTHER" id="PTHR43765">
    <property type="entry name" value="2-DEHYDROPANTOATE 2-REDUCTASE-RELATED"/>
    <property type="match status" value="1"/>
</dbReference>
<dbReference type="Gene3D" id="3.40.50.720">
    <property type="entry name" value="NAD(P)-binding Rossmann-like Domain"/>
    <property type="match status" value="1"/>
</dbReference>
<keyword evidence="1" id="KW-0521">NADP</keyword>
<dbReference type="InterPro" id="IPR050838">
    <property type="entry name" value="Ketopantoate_reductase"/>
</dbReference>
<dbReference type="AlphaFoldDB" id="A0A7S0L178"/>
<feature type="domain" description="Ketopantoate reductase C-terminal" evidence="4">
    <location>
        <begin position="105"/>
        <end position="226"/>
    </location>
</feature>
<dbReference type="GO" id="GO:0050661">
    <property type="term" value="F:NADP binding"/>
    <property type="evidence" value="ECO:0007669"/>
    <property type="project" value="TreeGrafter"/>
</dbReference>
<keyword evidence="3" id="KW-0732">Signal</keyword>
<evidence type="ECO:0000313" key="5">
    <source>
        <dbReference type="EMBL" id="CAD8597820.1"/>
    </source>
</evidence>
<reference evidence="5" key="1">
    <citation type="submission" date="2021-01" db="EMBL/GenBank/DDBJ databases">
        <authorList>
            <person name="Corre E."/>
            <person name="Pelletier E."/>
            <person name="Niang G."/>
            <person name="Scheremetjew M."/>
            <person name="Finn R."/>
            <person name="Kale V."/>
            <person name="Holt S."/>
            <person name="Cochrane G."/>
            <person name="Meng A."/>
            <person name="Brown T."/>
            <person name="Cohen L."/>
        </authorList>
    </citation>
    <scope>NUCLEOTIDE SEQUENCE</scope>
    <source>
        <strain evidence="5">PLY182g</strain>
    </source>
</reference>
<evidence type="ECO:0000256" key="2">
    <source>
        <dbReference type="ARBA" id="ARBA00023002"/>
    </source>
</evidence>
<evidence type="ECO:0000259" key="4">
    <source>
        <dbReference type="Pfam" id="PF08546"/>
    </source>
</evidence>
<evidence type="ECO:0000256" key="1">
    <source>
        <dbReference type="ARBA" id="ARBA00022857"/>
    </source>
</evidence>
<dbReference type="InterPro" id="IPR013752">
    <property type="entry name" value="KPA_reductase"/>
</dbReference>